<feature type="non-terminal residue" evidence="2">
    <location>
        <position position="118"/>
    </location>
</feature>
<accession>A0ABD0QUP3</accession>
<gene>
    <name evidence="2" type="ORF">M9458_017005</name>
</gene>
<dbReference type="EMBL" id="JAMKFB020000007">
    <property type="protein sequence ID" value="KAL0189906.1"/>
    <property type="molecule type" value="Genomic_DNA"/>
</dbReference>
<dbReference type="Proteomes" id="UP001529510">
    <property type="component" value="Unassembled WGS sequence"/>
</dbReference>
<evidence type="ECO:0000256" key="1">
    <source>
        <dbReference type="SAM" id="MobiDB-lite"/>
    </source>
</evidence>
<keyword evidence="3" id="KW-1185">Reference proteome</keyword>
<sequence length="118" mass="11845">FRGSLNGRKIQCIFTAAGLSSIARAATTDPYVFFLTGSVSNGVLDSPVTRLSTNGSVDLSNPNSTDVSVIIPSTNSTTAAPNTTASNVNATLNTTASSNATTSATSGVSTANVSGNRL</sequence>
<reference evidence="2 3" key="1">
    <citation type="submission" date="2024-05" db="EMBL/GenBank/DDBJ databases">
        <title>Genome sequencing and assembly of Indian major carp, Cirrhinus mrigala (Hamilton, 1822).</title>
        <authorList>
            <person name="Mohindra V."/>
            <person name="Chowdhury L.M."/>
            <person name="Lal K."/>
            <person name="Jena J.K."/>
        </authorList>
    </citation>
    <scope>NUCLEOTIDE SEQUENCE [LARGE SCALE GENOMIC DNA]</scope>
    <source>
        <strain evidence="2">CM1030</strain>
        <tissue evidence="2">Blood</tissue>
    </source>
</reference>
<feature type="region of interest" description="Disordered" evidence="1">
    <location>
        <begin position="96"/>
        <end position="118"/>
    </location>
</feature>
<protein>
    <submittedName>
        <fullName evidence="2">Uncharacterized protein</fullName>
    </submittedName>
</protein>
<evidence type="ECO:0000313" key="2">
    <source>
        <dbReference type="EMBL" id="KAL0189906.1"/>
    </source>
</evidence>
<organism evidence="2 3">
    <name type="scientific">Cirrhinus mrigala</name>
    <name type="common">Mrigala</name>
    <dbReference type="NCBI Taxonomy" id="683832"/>
    <lineage>
        <taxon>Eukaryota</taxon>
        <taxon>Metazoa</taxon>
        <taxon>Chordata</taxon>
        <taxon>Craniata</taxon>
        <taxon>Vertebrata</taxon>
        <taxon>Euteleostomi</taxon>
        <taxon>Actinopterygii</taxon>
        <taxon>Neopterygii</taxon>
        <taxon>Teleostei</taxon>
        <taxon>Ostariophysi</taxon>
        <taxon>Cypriniformes</taxon>
        <taxon>Cyprinidae</taxon>
        <taxon>Labeoninae</taxon>
        <taxon>Labeonini</taxon>
        <taxon>Cirrhinus</taxon>
    </lineage>
</organism>
<comment type="caution">
    <text evidence="2">The sequence shown here is derived from an EMBL/GenBank/DDBJ whole genome shotgun (WGS) entry which is preliminary data.</text>
</comment>
<name>A0ABD0QUP3_CIRMR</name>
<proteinExistence type="predicted"/>
<evidence type="ECO:0000313" key="3">
    <source>
        <dbReference type="Proteomes" id="UP001529510"/>
    </source>
</evidence>
<feature type="non-terminal residue" evidence="2">
    <location>
        <position position="1"/>
    </location>
</feature>
<dbReference type="AlphaFoldDB" id="A0ABD0QUP3"/>